<feature type="compositionally biased region" description="Low complexity" evidence="1">
    <location>
        <begin position="12"/>
        <end position="26"/>
    </location>
</feature>
<dbReference type="Proteomes" id="UP000225706">
    <property type="component" value="Unassembled WGS sequence"/>
</dbReference>
<gene>
    <name evidence="2" type="ORF">AWC38_SpisGene23032</name>
</gene>
<evidence type="ECO:0000256" key="1">
    <source>
        <dbReference type="SAM" id="MobiDB-lite"/>
    </source>
</evidence>
<name>A0A2B4R997_STYPI</name>
<accession>A0A2B4R997</accession>
<sequence>MEALRQLPFADSSLNSSTSTNSSTGSCFDDETWSEYDALIKKHRTNIKIGHVNVDHIAGFKFFEVKYWLLEGKFDVLVLSETKLDSSFPDSQFMVTGYRMCRADRNIHGGGLMVYIRADLCFKVIKDLPNLRVSERERYKTESIVLKVRIAKKWETIVGIYRPPTSANVPQSLWKFELSSMLEAITILPVAEMFDDVNDKLYVFDCLYEDILDEHAPLKQVRIRGNQVPFMNEQWRKAIRQKNRLWKRFIRERTDTNYELYKRQRNICTSLRRKAIKTFFDKKKDSVKLDTLNRRILRFVLKDWDSNYDDLLDKAV</sequence>
<dbReference type="Gene3D" id="3.60.10.10">
    <property type="entry name" value="Endonuclease/exonuclease/phosphatase"/>
    <property type="match status" value="1"/>
</dbReference>
<dbReference type="PANTHER" id="PTHR47510:SF3">
    <property type="entry name" value="ENDO_EXONUCLEASE_PHOSPHATASE DOMAIN-CONTAINING PROTEIN"/>
    <property type="match status" value="1"/>
</dbReference>
<evidence type="ECO:0000313" key="2">
    <source>
        <dbReference type="EMBL" id="PFX12937.1"/>
    </source>
</evidence>
<dbReference type="AlphaFoldDB" id="A0A2B4R997"/>
<dbReference type="EMBL" id="LSMT01001130">
    <property type="protein sequence ID" value="PFX12937.1"/>
    <property type="molecule type" value="Genomic_DNA"/>
</dbReference>
<organism evidence="2 3">
    <name type="scientific">Stylophora pistillata</name>
    <name type="common">Smooth cauliflower coral</name>
    <dbReference type="NCBI Taxonomy" id="50429"/>
    <lineage>
        <taxon>Eukaryota</taxon>
        <taxon>Metazoa</taxon>
        <taxon>Cnidaria</taxon>
        <taxon>Anthozoa</taxon>
        <taxon>Hexacorallia</taxon>
        <taxon>Scleractinia</taxon>
        <taxon>Astrocoeniina</taxon>
        <taxon>Pocilloporidae</taxon>
        <taxon>Stylophora</taxon>
    </lineage>
</organism>
<dbReference type="PANTHER" id="PTHR47510">
    <property type="entry name" value="REVERSE TRANSCRIPTASE DOMAIN-CONTAINING PROTEIN"/>
    <property type="match status" value="1"/>
</dbReference>
<proteinExistence type="predicted"/>
<keyword evidence="3" id="KW-1185">Reference proteome</keyword>
<evidence type="ECO:0008006" key="4">
    <source>
        <dbReference type="Google" id="ProtNLM"/>
    </source>
</evidence>
<dbReference type="PROSITE" id="PS51257">
    <property type="entry name" value="PROKAR_LIPOPROTEIN"/>
    <property type="match status" value="1"/>
</dbReference>
<feature type="region of interest" description="Disordered" evidence="1">
    <location>
        <begin position="1"/>
        <end position="26"/>
    </location>
</feature>
<dbReference type="SUPFAM" id="SSF56219">
    <property type="entry name" value="DNase I-like"/>
    <property type="match status" value="1"/>
</dbReference>
<reference evidence="3" key="1">
    <citation type="journal article" date="2017" name="bioRxiv">
        <title>Comparative analysis of the genomes of Stylophora pistillata and Acropora digitifera provides evidence for extensive differences between species of corals.</title>
        <authorList>
            <person name="Voolstra C.R."/>
            <person name="Li Y."/>
            <person name="Liew Y.J."/>
            <person name="Baumgarten S."/>
            <person name="Zoccola D."/>
            <person name="Flot J.-F."/>
            <person name="Tambutte S."/>
            <person name="Allemand D."/>
            <person name="Aranda M."/>
        </authorList>
    </citation>
    <scope>NUCLEOTIDE SEQUENCE [LARGE SCALE GENOMIC DNA]</scope>
</reference>
<evidence type="ECO:0000313" key="3">
    <source>
        <dbReference type="Proteomes" id="UP000225706"/>
    </source>
</evidence>
<dbReference type="InterPro" id="IPR036691">
    <property type="entry name" value="Endo/exonu/phosph_ase_sf"/>
</dbReference>
<protein>
    <recommendedName>
        <fullName evidence="4">RNA-directed DNA polymerase from mobile element jockey</fullName>
    </recommendedName>
</protein>
<comment type="caution">
    <text evidence="2">The sequence shown here is derived from an EMBL/GenBank/DDBJ whole genome shotgun (WGS) entry which is preliminary data.</text>
</comment>